<evidence type="ECO:0000313" key="3">
    <source>
        <dbReference type="EMBL" id="KAG2333496.1"/>
    </source>
</evidence>
<feature type="domain" description="HMA" evidence="2">
    <location>
        <begin position="16"/>
        <end position="80"/>
    </location>
</feature>
<dbReference type="InterPro" id="IPR006121">
    <property type="entry name" value="HMA_dom"/>
</dbReference>
<dbReference type="Proteomes" id="UP000886595">
    <property type="component" value="Unassembled WGS sequence"/>
</dbReference>
<dbReference type="InterPro" id="IPR044594">
    <property type="entry name" value="HIPP01/3/5/6"/>
</dbReference>
<feature type="compositionally biased region" description="Basic and acidic residues" evidence="1">
    <location>
        <begin position="86"/>
        <end position="116"/>
    </location>
</feature>
<evidence type="ECO:0000256" key="1">
    <source>
        <dbReference type="SAM" id="MobiDB-lite"/>
    </source>
</evidence>
<comment type="caution">
    <text evidence="3">The sequence shown here is derived from an EMBL/GenBank/DDBJ whole genome shotgun (WGS) entry which is preliminary data.</text>
</comment>
<sequence>MSKKNNNKDGEKKTASVTVVLKVNMHCEGCASKVVKAVRAIQGVKTAKADSETGKVTVTGDVDPAKLREQLVVKTKKKVELVSPKPNKEKEKDNNKESKEKNTSKEDMKTEEKKPNEAPVTTAVLKLDFHGQGCIDKIQKTVTKTKGVSGLSIDKEKQLVTVQGTMDVKKLANSLAEKLKRNVEIVLQKESGGNRGGKGVNKMEYVAAQPAHESAYDSNEDGDSIPYYALKIFSDENPDACVVM</sequence>
<dbReference type="GO" id="GO:0046872">
    <property type="term" value="F:metal ion binding"/>
    <property type="evidence" value="ECO:0007669"/>
    <property type="project" value="InterPro"/>
</dbReference>
<dbReference type="AlphaFoldDB" id="A0A8X7WNJ2"/>
<proteinExistence type="predicted"/>
<dbReference type="EMBL" id="JAAMPC010000001">
    <property type="protein sequence ID" value="KAG2333496.1"/>
    <property type="molecule type" value="Genomic_DNA"/>
</dbReference>
<dbReference type="OrthoDB" id="773760at2759"/>
<gene>
    <name evidence="3" type="ORF">Bca52824_004676</name>
</gene>
<evidence type="ECO:0000259" key="2">
    <source>
        <dbReference type="PROSITE" id="PS50846"/>
    </source>
</evidence>
<dbReference type="CDD" id="cd00371">
    <property type="entry name" value="HMA"/>
    <property type="match status" value="1"/>
</dbReference>
<dbReference type="InterPro" id="IPR036163">
    <property type="entry name" value="HMA_dom_sf"/>
</dbReference>
<dbReference type="PROSITE" id="PS50846">
    <property type="entry name" value="HMA_2"/>
    <property type="match status" value="2"/>
</dbReference>
<feature type="region of interest" description="Disordered" evidence="1">
    <location>
        <begin position="77"/>
        <end position="118"/>
    </location>
</feature>
<protein>
    <recommendedName>
        <fullName evidence="2">HMA domain-containing protein</fullName>
    </recommendedName>
</protein>
<keyword evidence="4" id="KW-1185">Reference proteome</keyword>
<dbReference type="Pfam" id="PF00403">
    <property type="entry name" value="HMA"/>
    <property type="match status" value="2"/>
</dbReference>
<dbReference type="Gene3D" id="3.30.70.100">
    <property type="match status" value="2"/>
</dbReference>
<organism evidence="3 4">
    <name type="scientific">Brassica carinata</name>
    <name type="common">Ethiopian mustard</name>
    <name type="synonym">Abyssinian cabbage</name>
    <dbReference type="NCBI Taxonomy" id="52824"/>
    <lineage>
        <taxon>Eukaryota</taxon>
        <taxon>Viridiplantae</taxon>
        <taxon>Streptophyta</taxon>
        <taxon>Embryophyta</taxon>
        <taxon>Tracheophyta</taxon>
        <taxon>Spermatophyta</taxon>
        <taxon>Magnoliopsida</taxon>
        <taxon>eudicotyledons</taxon>
        <taxon>Gunneridae</taxon>
        <taxon>Pentapetalae</taxon>
        <taxon>rosids</taxon>
        <taxon>malvids</taxon>
        <taxon>Brassicales</taxon>
        <taxon>Brassicaceae</taxon>
        <taxon>Brassiceae</taxon>
        <taxon>Brassica</taxon>
    </lineage>
</organism>
<name>A0A8X7WNJ2_BRACI</name>
<dbReference type="PANTHER" id="PTHR46413">
    <property type="entry name" value="HEAVY METAL-ASSOCIATED ISOPRENYLATED PLANT PROTEIN 6"/>
    <property type="match status" value="1"/>
</dbReference>
<dbReference type="SUPFAM" id="SSF55008">
    <property type="entry name" value="HMA, heavy metal-associated domain"/>
    <property type="match status" value="2"/>
</dbReference>
<evidence type="ECO:0000313" key="4">
    <source>
        <dbReference type="Proteomes" id="UP000886595"/>
    </source>
</evidence>
<accession>A0A8X7WNJ2</accession>
<dbReference type="PANTHER" id="PTHR46413:SF2">
    <property type="entry name" value="HEAVY METAL-ASSOCIATED ISOPRENYLATED PLANT PROTEIN 3"/>
    <property type="match status" value="1"/>
</dbReference>
<reference evidence="3 4" key="1">
    <citation type="submission" date="2020-02" db="EMBL/GenBank/DDBJ databases">
        <authorList>
            <person name="Ma Q."/>
            <person name="Huang Y."/>
            <person name="Song X."/>
            <person name="Pei D."/>
        </authorList>
    </citation>
    <scope>NUCLEOTIDE SEQUENCE [LARGE SCALE GENOMIC DNA]</scope>
    <source>
        <strain evidence="3">Sxm20200214</strain>
        <tissue evidence="3">Leaf</tissue>
    </source>
</reference>
<feature type="domain" description="HMA" evidence="2">
    <location>
        <begin position="120"/>
        <end position="183"/>
    </location>
</feature>